<dbReference type="Gene3D" id="3.30.160.20">
    <property type="match status" value="1"/>
</dbReference>
<dbReference type="GO" id="GO:0070578">
    <property type="term" value="C:RISC-loading complex"/>
    <property type="evidence" value="ECO:0007669"/>
    <property type="project" value="TreeGrafter"/>
</dbReference>
<evidence type="ECO:0000259" key="5">
    <source>
        <dbReference type="PROSITE" id="PS50142"/>
    </source>
</evidence>
<feature type="domain" description="RNase III" evidence="5">
    <location>
        <begin position="1"/>
        <end position="27"/>
    </location>
</feature>
<evidence type="ECO:0000259" key="4">
    <source>
        <dbReference type="PROSITE" id="PS50137"/>
    </source>
</evidence>
<dbReference type="GO" id="GO:0006309">
    <property type="term" value="P:apoptotic DNA fragmentation"/>
    <property type="evidence" value="ECO:0007669"/>
    <property type="project" value="TreeGrafter"/>
</dbReference>
<dbReference type="InterPro" id="IPR000999">
    <property type="entry name" value="RNase_III_dom"/>
</dbReference>
<feature type="domain" description="DRBM" evidence="4">
    <location>
        <begin position="97"/>
        <end position="118"/>
    </location>
</feature>
<dbReference type="InterPro" id="IPR036389">
    <property type="entry name" value="RNase_III_sf"/>
</dbReference>
<dbReference type="GO" id="GO:0004530">
    <property type="term" value="F:deoxyribonuclease I activity"/>
    <property type="evidence" value="ECO:0007669"/>
    <property type="project" value="TreeGrafter"/>
</dbReference>
<dbReference type="PROSITE" id="PS50137">
    <property type="entry name" value="DS_RBD"/>
    <property type="match status" value="1"/>
</dbReference>
<keyword evidence="2 3" id="KW-0694">RNA-binding</keyword>
<dbReference type="FunFam" id="3.30.160.20:FF:000089">
    <property type="entry name" value="Dicer-2"/>
    <property type="match status" value="1"/>
</dbReference>
<proteinExistence type="predicted"/>
<dbReference type="GO" id="GO:0030422">
    <property type="term" value="P:siRNA processing"/>
    <property type="evidence" value="ECO:0007669"/>
    <property type="project" value="TreeGrafter"/>
</dbReference>
<evidence type="ECO:0000256" key="2">
    <source>
        <dbReference type="ARBA" id="ARBA00022884"/>
    </source>
</evidence>
<dbReference type="GO" id="GO:0005737">
    <property type="term" value="C:cytoplasm"/>
    <property type="evidence" value="ECO:0007669"/>
    <property type="project" value="TreeGrafter"/>
</dbReference>
<dbReference type="PANTHER" id="PTHR14950:SF36">
    <property type="entry name" value="ENDORIBONUCLEASE DCR-2"/>
    <property type="match status" value="1"/>
</dbReference>
<dbReference type="PROSITE" id="PS50142">
    <property type="entry name" value="RNASE_3_2"/>
    <property type="match status" value="1"/>
</dbReference>
<organism evidence="6">
    <name type="scientific">Anopheles coluzzii</name>
    <name type="common">African malaria mosquito</name>
    <dbReference type="NCBI Taxonomy" id="1518534"/>
    <lineage>
        <taxon>Eukaryota</taxon>
        <taxon>Metazoa</taxon>
        <taxon>Ecdysozoa</taxon>
        <taxon>Arthropoda</taxon>
        <taxon>Hexapoda</taxon>
        <taxon>Insecta</taxon>
        <taxon>Pterygota</taxon>
        <taxon>Neoptera</taxon>
        <taxon>Endopterygota</taxon>
        <taxon>Diptera</taxon>
        <taxon>Nematocera</taxon>
        <taxon>Culicoidea</taxon>
        <taxon>Culicidae</taxon>
        <taxon>Anophelinae</taxon>
        <taxon>Anopheles</taxon>
    </lineage>
</organism>
<dbReference type="SUPFAM" id="SSF54768">
    <property type="entry name" value="dsRNA-binding domain-like"/>
    <property type="match status" value="1"/>
</dbReference>
<dbReference type="GO" id="GO:0004525">
    <property type="term" value="F:ribonuclease III activity"/>
    <property type="evidence" value="ECO:0007669"/>
    <property type="project" value="InterPro"/>
</dbReference>
<evidence type="ECO:0000256" key="3">
    <source>
        <dbReference type="PROSITE-ProRule" id="PRU00266"/>
    </source>
</evidence>
<dbReference type="InterPro" id="IPR014720">
    <property type="entry name" value="dsRBD_dom"/>
</dbReference>
<dbReference type="EnsemblMetazoa" id="ACOM026329-RA">
    <property type="protein sequence ID" value="ACOM026329-PA.1"/>
    <property type="gene ID" value="ACOM026329"/>
</dbReference>
<dbReference type="GO" id="GO:0005634">
    <property type="term" value="C:nucleus"/>
    <property type="evidence" value="ECO:0007669"/>
    <property type="project" value="TreeGrafter"/>
</dbReference>
<dbReference type="GO" id="GO:0003723">
    <property type="term" value="F:RNA binding"/>
    <property type="evidence" value="ECO:0007669"/>
    <property type="project" value="UniProtKB-UniRule"/>
</dbReference>
<reference evidence="6" key="1">
    <citation type="submission" date="2022-08" db="UniProtKB">
        <authorList>
            <consortium name="EnsemblMetazoa"/>
        </authorList>
    </citation>
    <scope>IDENTIFICATION</scope>
</reference>
<keyword evidence="1" id="KW-0378">Hydrolase</keyword>
<evidence type="ECO:0000313" key="6">
    <source>
        <dbReference type="EnsemblMetazoa" id="ACOM026329-PA.1"/>
    </source>
</evidence>
<sequence>MAEYVDVPKVLGDVLEALIGAIYLDSGNDLAATWEVCFRLLRDEIADFTRKTPIQVVRQLYEHPEASPHFSAPFVEEEVVYVKLSYTHRSQRQTVYGFGKNKDDAKRAAAKIALSKIM</sequence>
<dbReference type="Proteomes" id="UP000075882">
    <property type="component" value="Unassembled WGS sequence"/>
</dbReference>
<dbReference type="VEuPathDB" id="VectorBase:ACON2_029580"/>
<evidence type="ECO:0000256" key="1">
    <source>
        <dbReference type="ARBA" id="ARBA00022801"/>
    </source>
</evidence>
<dbReference type="Gene3D" id="1.10.1520.10">
    <property type="entry name" value="Ribonuclease III domain"/>
    <property type="match status" value="1"/>
</dbReference>
<name>A0A8W7P6A7_ANOCL</name>
<dbReference type="AlphaFoldDB" id="A0A8W7P6A7"/>
<accession>A0A8W7P6A7</accession>
<dbReference type="CDD" id="cd00593">
    <property type="entry name" value="RIBOc"/>
    <property type="match status" value="1"/>
</dbReference>
<protein>
    <submittedName>
        <fullName evidence="6">Uncharacterized protein</fullName>
    </submittedName>
</protein>
<dbReference type="PANTHER" id="PTHR14950">
    <property type="entry name" value="DICER-RELATED"/>
    <property type="match status" value="1"/>
</dbReference>